<name>A0A7W3R991_9ACTN</name>
<sequence>MVRSLGVEDQLRLVKAFYRLDCMRDRQDRDHCIRLLEKKLGYPLPVLRHPRDLYDVWHLVDTCLAYPGAVRRLAEVVEVFHQGSVPMQELNELIGEFFPEPLLLAEERERLHTLTAGLSERITGVDSAAVHALYRRAVGPVGPALPGGSGHVRQALDQLEDLTTDQNGIPPLLSFVEELAAVAGEPAARRLRAWAAKVAERLGVDRQDVPRALPPAARRGRSERSRAYLVIKFQLDALRADRYRPTAWLQHEGEPGAMLRCDEDPLPLTGLPRLVEELLTEDHQVVNRAAVDLTVEFFLPRRLLHYPLDEIRITIGGLERRLGIEHPVVVRSLDRLEHRALHHNWRRKWTRLVGDPADVAVCLVSRPGEVTGEAFYNRLLSDDSALCVALSFPPRSDAAAGADEMWAGVQAGTPIVAWPRSPRDPARFAAEIQELVDQGAMYLPETVLALRRSALREQTTGAADDDHLGFHLTLLFDDADRIPEPRGRLGAPA</sequence>
<protein>
    <submittedName>
        <fullName evidence="4">Uncharacterized protein</fullName>
    </submittedName>
</protein>
<gene>
    <name evidence="4" type="ORF">HNR21_003261</name>
</gene>
<dbReference type="RefSeq" id="WP_182705869.1">
    <property type="nucleotide sequence ID" value="NZ_JACJII010000001.1"/>
</dbReference>
<evidence type="ECO:0000313" key="5">
    <source>
        <dbReference type="Proteomes" id="UP000539313"/>
    </source>
</evidence>
<comment type="caution">
    <text evidence="4">The sequence shown here is derived from an EMBL/GenBank/DDBJ whole genome shotgun (WGS) entry which is preliminary data.</text>
</comment>
<evidence type="ECO:0000313" key="4">
    <source>
        <dbReference type="EMBL" id="MBA9004379.1"/>
    </source>
</evidence>
<dbReference type="InterPro" id="IPR045431">
    <property type="entry name" value="EAD2"/>
</dbReference>
<dbReference type="AlphaFoldDB" id="A0A7W3R991"/>
<feature type="domain" description="vWA-MoxR associated protein C-terminal" evidence="3">
    <location>
        <begin position="241"/>
        <end position="479"/>
    </location>
</feature>
<dbReference type="InterPro" id="IPR045450">
    <property type="entry name" value="VMAP_C"/>
</dbReference>
<organism evidence="4 5">
    <name type="scientific">Thermomonospora cellulosilytica</name>
    <dbReference type="NCBI Taxonomy" id="1411118"/>
    <lineage>
        <taxon>Bacteria</taxon>
        <taxon>Bacillati</taxon>
        <taxon>Actinomycetota</taxon>
        <taxon>Actinomycetes</taxon>
        <taxon>Streptosporangiales</taxon>
        <taxon>Thermomonosporaceae</taxon>
        <taxon>Thermomonospora</taxon>
    </lineage>
</organism>
<evidence type="ECO:0000259" key="1">
    <source>
        <dbReference type="Pfam" id="PF19916"/>
    </source>
</evidence>
<dbReference type="Proteomes" id="UP000539313">
    <property type="component" value="Unassembled WGS sequence"/>
</dbReference>
<dbReference type="InterPro" id="IPR045555">
    <property type="entry name" value="VMAP-M0"/>
</dbReference>
<feature type="domain" description="vWA-MoxR associated protein middle region 0" evidence="1">
    <location>
        <begin position="118"/>
        <end position="207"/>
    </location>
</feature>
<evidence type="ECO:0000259" key="2">
    <source>
        <dbReference type="Pfam" id="PF19956"/>
    </source>
</evidence>
<dbReference type="Pfam" id="PF19916">
    <property type="entry name" value="VMAP-M0"/>
    <property type="match status" value="1"/>
</dbReference>
<feature type="domain" description="Effector-associated" evidence="2">
    <location>
        <begin position="14"/>
        <end position="94"/>
    </location>
</feature>
<accession>A0A7W3R991</accession>
<evidence type="ECO:0000259" key="3">
    <source>
        <dbReference type="Pfam" id="PF20028"/>
    </source>
</evidence>
<dbReference type="Pfam" id="PF19956">
    <property type="entry name" value="EAD2"/>
    <property type="match status" value="1"/>
</dbReference>
<dbReference type="Pfam" id="PF20028">
    <property type="entry name" value="VMAP-C"/>
    <property type="match status" value="1"/>
</dbReference>
<dbReference type="EMBL" id="JACJII010000001">
    <property type="protein sequence ID" value="MBA9004379.1"/>
    <property type="molecule type" value="Genomic_DNA"/>
</dbReference>
<reference evidence="4 5" key="1">
    <citation type="submission" date="2020-08" db="EMBL/GenBank/DDBJ databases">
        <title>Sequencing the genomes of 1000 actinobacteria strains.</title>
        <authorList>
            <person name="Klenk H.-P."/>
        </authorList>
    </citation>
    <scope>NUCLEOTIDE SEQUENCE [LARGE SCALE GENOMIC DNA]</scope>
    <source>
        <strain evidence="4 5">DSM 45823</strain>
    </source>
</reference>
<proteinExistence type="predicted"/>
<keyword evidence="5" id="KW-1185">Reference proteome</keyword>